<dbReference type="InterPro" id="IPR001370">
    <property type="entry name" value="BIR_rpt"/>
</dbReference>
<keyword evidence="3" id="KW-1185">Reference proteome</keyword>
<evidence type="ECO:0008006" key="4">
    <source>
        <dbReference type="Google" id="ProtNLM"/>
    </source>
</evidence>
<evidence type="ECO:0000313" key="3">
    <source>
        <dbReference type="Proteomes" id="UP000186922"/>
    </source>
</evidence>
<dbReference type="PANTHER" id="PTHR10044">
    <property type="entry name" value="INHIBITOR OF APOPTOSIS"/>
    <property type="match status" value="1"/>
</dbReference>
<dbReference type="AlphaFoldDB" id="A0A1D1VXF2"/>
<feature type="compositionally biased region" description="Low complexity" evidence="1">
    <location>
        <begin position="324"/>
        <end position="336"/>
    </location>
</feature>
<organism evidence="2 3">
    <name type="scientific">Ramazzottius varieornatus</name>
    <name type="common">Water bear</name>
    <name type="synonym">Tardigrade</name>
    <dbReference type="NCBI Taxonomy" id="947166"/>
    <lineage>
        <taxon>Eukaryota</taxon>
        <taxon>Metazoa</taxon>
        <taxon>Ecdysozoa</taxon>
        <taxon>Tardigrada</taxon>
        <taxon>Eutardigrada</taxon>
        <taxon>Parachela</taxon>
        <taxon>Hypsibioidea</taxon>
        <taxon>Ramazzottiidae</taxon>
        <taxon>Ramazzottius</taxon>
    </lineage>
</organism>
<name>A0A1D1VXF2_RAMVA</name>
<dbReference type="Proteomes" id="UP000186922">
    <property type="component" value="Unassembled WGS sequence"/>
</dbReference>
<evidence type="ECO:0000313" key="2">
    <source>
        <dbReference type="EMBL" id="GAV06105.1"/>
    </source>
</evidence>
<proteinExistence type="predicted"/>
<evidence type="ECO:0000256" key="1">
    <source>
        <dbReference type="SAM" id="MobiDB-lite"/>
    </source>
</evidence>
<dbReference type="GO" id="GO:0005737">
    <property type="term" value="C:cytoplasm"/>
    <property type="evidence" value="ECO:0007669"/>
    <property type="project" value="TreeGrafter"/>
</dbReference>
<dbReference type="GO" id="GO:0005634">
    <property type="term" value="C:nucleus"/>
    <property type="evidence" value="ECO:0007669"/>
    <property type="project" value="TreeGrafter"/>
</dbReference>
<feature type="compositionally biased region" description="Basic and acidic residues" evidence="1">
    <location>
        <begin position="287"/>
        <end position="304"/>
    </location>
</feature>
<accession>A0A1D1VXF2</accession>
<feature type="region of interest" description="Disordered" evidence="1">
    <location>
        <begin position="240"/>
        <end position="336"/>
    </location>
</feature>
<sequence>MDVPPRSSVPCTSNEKSEVKSPLMSDFKSRFTFYHDWQHFDIQQPYHLANAAFFNCDADAALVECYHCGLLLNHWTYTDSPMVEHIRHRPECGSVLRKYSRETRNYYGTERDAQLTKDQDFMNIEGRPTFSRYLLWNNFIARQGVQFSDRKPTHLIKWRAAEQRDAKEYFKFKGYETVERRLRTMLHPMSPVKDSATALKLAQDGIIERVKWKGRVRDNTTTRNEPTAQRIPTVTFVTTAPLARRQKRKAEEELSNKRLNQGPDVEVPPQRVPNMTSVPTAPLVRPSKRETDAVEEAKRRHQELQDETADESFVTESEPVAIPAGNNAAGAKTKAS</sequence>
<dbReference type="OrthoDB" id="2196114at2759"/>
<dbReference type="InterPro" id="IPR050784">
    <property type="entry name" value="IAP"/>
</dbReference>
<dbReference type="EMBL" id="BDGG01000013">
    <property type="protein sequence ID" value="GAV06105.1"/>
    <property type="molecule type" value="Genomic_DNA"/>
</dbReference>
<dbReference type="PROSITE" id="PS50143">
    <property type="entry name" value="BIR_REPEAT_2"/>
    <property type="match status" value="1"/>
</dbReference>
<dbReference type="Gene3D" id="1.10.1170.10">
    <property type="entry name" value="Inhibitor Of Apoptosis Protein (2mihbC-IAP-1), Chain A"/>
    <property type="match status" value="1"/>
</dbReference>
<reference evidence="2 3" key="1">
    <citation type="journal article" date="2016" name="Nat. Commun.">
        <title>Extremotolerant tardigrade genome and improved radiotolerance of human cultured cells by tardigrade-unique protein.</title>
        <authorList>
            <person name="Hashimoto T."/>
            <person name="Horikawa D.D."/>
            <person name="Saito Y."/>
            <person name="Kuwahara H."/>
            <person name="Kozuka-Hata H."/>
            <person name="Shin-I T."/>
            <person name="Minakuchi Y."/>
            <person name="Ohishi K."/>
            <person name="Motoyama A."/>
            <person name="Aizu T."/>
            <person name="Enomoto A."/>
            <person name="Kondo K."/>
            <person name="Tanaka S."/>
            <person name="Hara Y."/>
            <person name="Koshikawa S."/>
            <person name="Sagara H."/>
            <person name="Miura T."/>
            <person name="Yokobori S."/>
            <person name="Miyagawa K."/>
            <person name="Suzuki Y."/>
            <person name="Kubo T."/>
            <person name="Oyama M."/>
            <person name="Kohara Y."/>
            <person name="Fujiyama A."/>
            <person name="Arakawa K."/>
            <person name="Katayama T."/>
            <person name="Toyoda A."/>
            <person name="Kunieda T."/>
        </authorList>
    </citation>
    <scope>NUCLEOTIDE SEQUENCE [LARGE SCALE GENOMIC DNA]</scope>
    <source>
        <strain evidence="2 3">YOKOZUNA-1</strain>
    </source>
</reference>
<gene>
    <name evidence="2" type="primary">RvY_16137-1</name>
    <name evidence="2" type="synonym">RvY_16137.1</name>
    <name evidence="2" type="ORF">RvY_16137</name>
</gene>
<dbReference type="Pfam" id="PF00653">
    <property type="entry name" value="BIR"/>
    <property type="match status" value="1"/>
</dbReference>
<comment type="caution">
    <text evidence="2">The sequence shown here is derived from an EMBL/GenBank/DDBJ whole genome shotgun (WGS) entry which is preliminary data.</text>
</comment>
<dbReference type="SUPFAM" id="SSF57924">
    <property type="entry name" value="Inhibitor of apoptosis (IAP) repeat"/>
    <property type="match status" value="1"/>
</dbReference>
<protein>
    <recommendedName>
        <fullName evidence="4">BIR-domain-containing protein</fullName>
    </recommendedName>
</protein>
<dbReference type="SMART" id="SM00238">
    <property type="entry name" value="BIR"/>
    <property type="match status" value="1"/>
</dbReference>
<dbReference type="PANTHER" id="PTHR10044:SF139">
    <property type="entry name" value="DEATH-ASSOCIATED INHIBITOR OF APOPTOSIS 2"/>
    <property type="match status" value="1"/>
</dbReference>